<comment type="caution">
    <text evidence="3">The sequence shown here is derived from an EMBL/GenBank/DDBJ whole genome shotgun (WGS) entry which is preliminary data.</text>
</comment>
<reference evidence="3" key="1">
    <citation type="journal article" date="2014" name="Int. J. Syst. Evol. Microbiol.">
        <title>Complete genome sequence of Corynebacterium casei LMG S-19264T (=DSM 44701T), isolated from a smear-ripened cheese.</title>
        <authorList>
            <consortium name="US DOE Joint Genome Institute (JGI-PGF)"/>
            <person name="Walter F."/>
            <person name="Albersmeier A."/>
            <person name="Kalinowski J."/>
            <person name="Ruckert C."/>
        </authorList>
    </citation>
    <scope>NUCLEOTIDE SEQUENCE</scope>
    <source>
        <strain evidence="3">CGMCC 1.15082</strain>
    </source>
</reference>
<gene>
    <name evidence="3" type="ORF">GCM10011491_34240</name>
</gene>
<dbReference type="GO" id="GO:0005975">
    <property type="term" value="P:carbohydrate metabolic process"/>
    <property type="evidence" value="ECO:0007669"/>
    <property type="project" value="UniProtKB-ARBA"/>
</dbReference>
<dbReference type="NCBIfam" id="NF005559">
    <property type="entry name" value="PRK07231.1"/>
    <property type="match status" value="1"/>
</dbReference>
<dbReference type="InterPro" id="IPR020904">
    <property type="entry name" value="Sc_DH/Rdtase_CS"/>
</dbReference>
<dbReference type="InterPro" id="IPR002347">
    <property type="entry name" value="SDR_fam"/>
</dbReference>
<dbReference type="GO" id="GO:0016616">
    <property type="term" value="F:oxidoreductase activity, acting on the CH-OH group of donors, NAD or NADP as acceptor"/>
    <property type="evidence" value="ECO:0007669"/>
    <property type="project" value="TreeGrafter"/>
</dbReference>
<dbReference type="Gene3D" id="3.40.50.720">
    <property type="entry name" value="NAD(P)-binding Rossmann-like Domain"/>
    <property type="match status" value="1"/>
</dbReference>
<dbReference type="PROSITE" id="PS00061">
    <property type="entry name" value="ADH_SHORT"/>
    <property type="match status" value="1"/>
</dbReference>
<evidence type="ECO:0000313" key="4">
    <source>
        <dbReference type="Proteomes" id="UP000646478"/>
    </source>
</evidence>
<dbReference type="Pfam" id="PF13561">
    <property type="entry name" value="adh_short_C2"/>
    <property type="match status" value="1"/>
</dbReference>
<comment type="similarity">
    <text evidence="1">Belongs to the short-chain dehydrogenases/reductases (SDR) family.</text>
</comment>
<evidence type="ECO:0000313" key="3">
    <source>
        <dbReference type="EMBL" id="GGB03252.1"/>
    </source>
</evidence>
<proteinExistence type="inferred from homology"/>
<protein>
    <submittedName>
        <fullName evidence="3">Oxidoreductase</fullName>
    </submittedName>
</protein>
<organism evidence="3 4">
    <name type="scientific">Brucella endophytica</name>
    <dbReference type="NCBI Taxonomy" id="1963359"/>
    <lineage>
        <taxon>Bacteria</taxon>
        <taxon>Pseudomonadati</taxon>
        <taxon>Pseudomonadota</taxon>
        <taxon>Alphaproteobacteria</taxon>
        <taxon>Hyphomicrobiales</taxon>
        <taxon>Brucellaceae</taxon>
        <taxon>Brucella/Ochrobactrum group</taxon>
        <taxon>Brucella</taxon>
    </lineage>
</organism>
<dbReference type="EMBL" id="BMHH01000016">
    <property type="protein sequence ID" value="GGB03252.1"/>
    <property type="molecule type" value="Genomic_DNA"/>
</dbReference>
<reference evidence="3" key="2">
    <citation type="submission" date="2020-09" db="EMBL/GenBank/DDBJ databases">
        <authorList>
            <person name="Sun Q."/>
            <person name="Zhou Y."/>
        </authorList>
    </citation>
    <scope>NUCLEOTIDE SEQUENCE</scope>
    <source>
        <strain evidence="3">CGMCC 1.15082</strain>
    </source>
</reference>
<dbReference type="FunFam" id="3.40.50.720:FF:000240">
    <property type="entry name" value="SDR family oxidoreductase"/>
    <property type="match status" value="1"/>
</dbReference>
<dbReference type="Proteomes" id="UP000646478">
    <property type="component" value="Unassembled WGS sequence"/>
</dbReference>
<dbReference type="PANTHER" id="PTHR42760">
    <property type="entry name" value="SHORT-CHAIN DEHYDROGENASES/REDUCTASES FAMILY MEMBER"/>
    <property type="match status" value="1"/>
</dbReference>
<dbReference type="PRINTS" id="PR00080">
    <property type="entry name" value="SDRFAMILY"/>
</dbReference>
<dbReference type="PANTHER" id="PTHR42760:SF115">
    <property type="entry name" value="3-OXOACYL-[ACYL-CARRIER-PROTEIN] REDUCTASE FABG"/>
    <property type="match status" value="1"/>
</dbReference>
<sequence>MYMDKLKLDGRVAVVTGGGQGIGAACARALGEAGATVIVAEMLPDRVEASIAELQKLGLKAHGVTLDVTKSGDVDAVAADVVKQHGRVDILVNNAGVAVSDVRAEDTTDEHWRFHMDVNVDGLFWCCRAFGRQMLGQGKGAIVNIGSMSGFIVNKPQPQAFYNASKAAVHHLTKSLAAEWAARGVRVNAVAPTYIETPLTAFGIKENPDMYKTWLEMTPMGRVGQPDEIASVVHFLASDAASLLTGSIVLADGGYTCW</sequence>
<keyword evidence="4" id="KW-1185">Reference proteome</keyword>
<dbReference type="InterPro" id="IPR036291">
    <property type="entry name" value="NAD(P)-bd_dom_sf"/>
</dbReference>
<dbReference type="PRINTS" id="PR00081">
    <property type="entry name" value="GDHRDH"/>
</dbReference>
<accession>A0A916WIH6</accession>
<dbReference type="RefSeq" id="WP_188825418.1">
    <property type="nucleotide sequence ID" value="NZ_BMHH01000016.1"/>
</dbReference>
<evidence type="ECO:0000256" key="1">
    <source>
        <dbReference type="ARBA" id="ARBA00006484"/>
    </source>
</evidence>
<dbReference type="AlphaFoldDB" id="A0A916WIH6"/>
<evidence type="ECO:0000256" key="2">
    <source>
        <dbReference type="ARBA" id="ARBA00023002"/>
    </source>
</evidence>
<keyword evidence="2" id="KW-0560">Oxidoreductase</keyword>
<dbReference type="SUPFAM" id="SSF51735">
    <property type="entry name" value="NAD(P)-binding Rossmann-fold domains"/>
    <property type="match status" value="1"/>
</dbReference>
<dbReference type="PROSITE" id="PS51257">
    <property type="entry name" value="PROKAR_LIPOPROTEIN"/>
    <property type="match status" value="1"/>
</dbReference>
<name>A0A916WIH6_9HYPH</name>